<dbReference type="OrthoDB" id="4548523at2"/>
<evidence type="ECO:0000313" key="3">
    <source>
        <dbReference type="Proteomes" id="UP000246018"/>
    </source>
</evidence>
<dbReference type="Pfam" id="PF04978">
    <property type="entry name" value="MST"/>
    <property type="match status" value="2"/>
</dbReference>
<keyword evidence="3" id="KW-1185">Reference proteome</keyword>
<protein>
    <submittedName>
        <fullName evidence="2">Mini-circle protein</fullName>
    </submittedName>
</protein>
<dbReference type="RefSeq" id="WP_116573471.1">
    <property type="nucleotide sequence ID" value="NZ_QDGZ01000007.1"/>
</dbReference>
<dbReference type="SUPFAM" id="SSF109854">
    <property type="entry name" value="DinB/YfiT-like putative metalloenzymes"/>
    <property type="match status" value="1"/>
</dbReference>
<dbReference type="AlphaFoldDB" id="A0A2T8F7L3"/>
<feature type="compositionally biased region" description="Basic residues" evidence="1">
    <location>
        <begin position="94"/>
        <end position="109"/>
    </location>
</feature>
<name>A0A2T8F7L3_9ACTN</name>
<comment type="caution">
    <text evidence="2">The sequence shown here is derived from an EMBL/GenBank/DDBJ whole genome shotgun (WGS) entry which is preliminary data.</text>
</comment>
<organism evidence="2 3">
    <name type="scientific">Nocardioides gansuensis</name>
    <dbReference type="NCBI Taxonomy" id="2138300"/>
    <lineage>
        <taxon>Bacteria</taxon>
        <taxon>Bacillati</taxon>
        <taxon>Actinomycetota</taxon>
        <taxon>Actinomycetes</taxon>
        <taxon>Propionibacteriales</taxon>
        <taxon>Nocardioidaceae</taxon>
        <taxon>Nocardioides</taxon>
    </lineage>
</organism>
<dbReference type="EMBL" id="QDGZ01000007">
    <property type="protein sequence ID" value="PVG81706.1"/>
    <property type="molecule type" value="Genomic_DNA"/>
</dbReference>
<dbReference type="InterPro" id="IPR007061">
    <property type="entry name" value="MST-like"/>
</dbReference>
<evidence type="ECO:0000256" key="1">
    <source>
        <dbReference type="SAM" id="MobiDB-lite"/>
    </source>
</evidence>
<gene>
    <name evidence="2" type="ORF">DDE18_17135</name>
</gene>
<proteinExistence type="predicted"/>
<sequence>MLRGFLDFFRDTLRRQTEGLTGEQLAARLEPSTMTLGGMLKHLAYVEQVVVLGHAPRPGAVGDLGRHRLEGRPGLGPALGRAGHRRGTEGDVRRGRRGGRPRARPGARPRRLDTIAARPRRGQAVSLRWIVVHMVEEYARHCGHADLIRESIDGATDLLPPPPPPRNALLACIVTM</sequence>
<dbReference type="Proteomes" id="UP000246018">
    <property type="component" value="Unassembled WGS sequence"/>
</dbReference>
<feature type="region of interest" description="Disordered" evidence="1">
    <location>
        <begin position="63"/>
        <end position="117"/>
    </location>
</feature>
<evidence type="ECO:0000313" key="2">
    <source>
        <dbReference type="EMBL" id="PVG81706.1"/>
    </source>
</evidence>
<dbReference type="InterPro" id="IPR034660">
    <property type="entry name" value="DinB/YfiT-like"/>
</dbReference>
<dbReference type="Gene3D" id="1.20.120.450">
    <property type="entry name" value="dinb family like domain"/>
    <property type="match status" value="1"/>
</dbReference>
<reference evidence="2 3" key="1">
    <citation type="submission" date="2018-04" db="EMBL/GenBank/DDBJ databases">
        <title>Genome of Nocardioides gansuensis WSJ-1.</title>
        <authorList>
            <person name="Wu S."/>
            <person name="Wang G."/>
        </authorList>
    </citation>
    <scope>NUCLEOTIDE SEQUENCE [LARGE SCALE GENOMIC DNA]</scope>
    <source>
        <strain evidence="2 3">WSJ-1</strain>
    </source>
</reference>
<accession>A0A2T8F7L3</accession>